<organism evidence="1 2">
    <name type="scientific">Lacticaseibacillus suilingensis</name>
    <dbReference type="NCBI Taxonomy" id="2799577"/>
    <lineage>
        <taxon>Bacteria</taxon>
        <taxon>Bacillati</taxon>
        <taxon>Bacillota</taxon>
        <taxon>Bacilli</taxon>
        <taxon>Lactobacillales</taxon>
        <taxon>Lactobacillaceae</taxon>
        <taxon>Lacticaseibacillus</taxon>
    </lineage>
</organism>
<evidence type="ECO:0000313" key="1">
    <source>
        <dbReference type="EMBL" id="MFD1397882.1"/>
    </source>
</evidence>
<dbReference type="RefSeq" id="WP_204119005.1">
    <property type="nucleotide sequence ID" value="NZ_BOLV01000010.1"/>
</dbReference>
<comment type="caution">
    <text evidence="1">The sequence shown here is derived from an EMBL/GenBank/DDBJ whole genome shotgun (WGS) entry which is preliminary data.</text>
</comment>
<sequence length="116" mass="13148">MFKKLVLTLSLLLAAGLFGFALWLWPDYVARTTTLKALNTPNVTLTDYTDVETARQLEADNYRVVLDSDNQGSQGVAAYAMKINGVEYWVELKREGNWFPRETLKRISVFQPDGSN</sequence>
<gene>
    <name evidence="1" type="ORF">ACFQ41_01000</name>
</gene>
<evidence type="ECO:0000313" key="2">
    <source>
        <dbReference type="Proteomes" id="UP001597199"/>
    </source>
</evidence>
<dbReference type="Proteomes" id="UP001597199">
    <property type="component" value="Unassembled WGS sequence"/>
</dbReference>
<reference evidence="2" key="1">
    <citation type="journal article" date="2019" name="Int. J. Syst. Evol. Microbiol.">
        <title>The Global Catalogue of Microorganisms (GCM) 10K type strain sequencing project: providing services to taxonomists for standard genome sequencing and annotation.</title>
        <authorList>
            <consortium name="The Broad Institute Genomics Platform"/>
            <consortium name="The Broad Institute Genome Sequencing Center for Infectious Disease"/>
            <person name="Wu L."/>
            <person name="Ma J."/>
        </authorList>
    </citation>
    <scope>NUCLEOTIDE SEQUENCE [LARGE SCALE GENOMIC DNA]</scope>
    <source>
        <strain evidence="2">CCM 9110</strain>
    </source>
</reference>
<name>A0ABW4BFM4_9LACO</name>
<keyword evidence="2" id="KW-1185">Reference proteome</keyword>
<accession>A0ABW4BFM4</accession>
<dbReference type="EMBL" id="JBHTOA010000011">
    <property type="protein sequence ID" value="MFD1397882.1"/>
    <property type="molecule type" value="Genomic_DNA"/>
</dbReference>
<evidence type="ECO:0008006" key="3">
    <source>
        <dbReference type="Google" id="ProtNLM"/>
    </source>
</evidence>
<protein>
    <recommendedName>
        <fullName evidence="3">YxeA family protein</fullName>
    </recommendedName>
</protein>
<proteinExistence type="predicted"/>